<dbReference type="AlphaFoldDB" id="A0A6A3C8A3"/>
<name>A0A6A3C8A3_HIBSY</name>
<evidence type="ECO:0000313" key="3">
    <source>
        <dbReference type="Proteomes" id="UP000436088"/>
    </source>
</evidence>
<reference evidence="2" key="1">
    <citation type="submission" date="2019-09" db="EMBL/GenBank/DDBJ databases">
        <title>Draft genome information of white flower Hibiscus syriacus.</title>
        <authorList>
            <person name="Kim Y.-M."/>
        </authorList>
    </citation>
    <scope>NUCLEOTIDE SEQUENCE [LARGE SCALE GENOMIC DNA]</scope>
    <source>
        <strain evidence="2">YM2019G1</strain>
    </source>
</reference>
<comment type="caution">
    <text evidence="2">The sequence shown here is derived from an EMBL/GenBank/DDBJ whole genome shotgun (WGS) entry which is preliminary data.</text>
</comment>
<dbReference type="EMBL" id="VEPZ02000488">
    <property type="protein sequence ID" value="KAE8724071.1"/>
    <property type="molecule type" value="Genomic_DNA"/>
</dbReference>
<feature type="region of interest" description="Disordered" evidence="1">
    <location>
        <begin position="328"/>
        <end position="348"/>
    </location>
</feature>
<proteinExistence type="predicted"/>
<keyword evidence="3" id="KW-1185">Reference proteome</keyword>
<protein>
    <submittedName>
        <fullName evidence="2">Uncharacterized protein</fullName>
    </submittedName>
</protein>
<dbReference type="PANTHER" id="PTHR12601:SF17">
    <property type="entry name" value="PROTEIN REDUCED CHLOROPLAST COVERAGE 1"/>
    <property type="match status" value="1"/>
</dbReference>
<evidence type="ECO:0000256" key="1">
    <source>
        <dbReference type="SAM" id="MobiDB-lite"/>
    </source>
</evidence>
<sequence length="348" mass="38243">MTRKESKAYQNGGQRSNGGKTNPARFWSELSGESIGGVVNRCQDGSGFARRDTVLRLVTTVRPTDACAATDVKTDKLAVSIVFALNLMLGVLRMENCTNLSKSIPWCGSGCSWELVSRDFDMDSPSPFQPSDVASLVPGHKQVVCSSADGRQLLESSKTALDKGKLEDAALSKLVAVCGPYHRMTAEAYSLLAVLQATIYQQKALDINEREIGLDHPDTIKSYGDLVVFYYRLQHTELALKDLNFDTCFQKYTPASYHAIAIALSLMEAYPMSVQHEQTTLHILRAKLGPDDLSNQVSFAVHRLNVYSLRMLLYGSSTFESKALEQQEAAQNGTKKPDAFIASKGDLK</sequence>
<dbReference type="InterPro" id="IPR011990">
    <property type="entry name" value="TPR-like_helical_dom_sf"/>
</dbReference>
<accession>A0A6A3C8A3</accession>
<dbReference type="InterPro" id="IPR027523">
    <property type="entry name" value="CLU_prot"/>
</dbReference>
<gene>
    <name evidence="2" type="ORF">F3Y22_tig00010968pilonHSYRG00203</name>
</gene>
<feature type="region of interest" description="Disordered" evidence="1">
    <location>
        <begin position="1"/>
        <end position="23"/>
    </location>
</feature>
<dbReference type="PANTHER" id="PTHR12601">
    <property type="entry name" value="EUKARYOTIC TRANSLATION INITIATION FACTOR 3 SUBUNIT EIF-3"/>
    <property type="match status" value="1"/>
</dbReference>
<dbReference type="Proteomes" id="UP000436088">
    <property type="component" value="Unassembled WGS sequence"/>
</dbReference>
<dbReference type="GO" id="GO:0005737">
    <property type="term" value="C:cytoplasm"/>
    <property type="evidence" value="ECO:0007669"/>
    <property type="project" value="TreeGrafter"/>
</dbReference>
<dbReference type="Gene3D" id="1.25.40.10">
    <property type="entry name" value="Tetratricopeptide repeat domain"/>
    <property type="match status" value="1"/>
</dbReference>
<evidence type="ECO:0000313" key="2">
    <source>
        <dbReference type="EMBL" id="KAE8724071.1"/>
    </source>
</evidence>
<feature type="compositionally biased region" description="Polar residues" evidence="1">
    <location>
        <begin position="8"/>
        <end position="20"/>
    </location>
</feature>
<organism evidence="2 3">
    <name type="scientific">Hibiscus syriacus</name>
    <name type="common">Rose of Sharon</name>
    <dbReference type="NCBI Taxonomy" id="106335"/>
    <lineage>
        <taxon>Eukaryota</taxon>
        <taxon>Viridiplantae</taxon>
        <taxon>Streptophyta</taxon>
        <taxon>Embryophyta</taxon>
        <taxon>Tracheophyta</taxon>
        <taxon>Spermatophyta</taxon>
        <taxon>Magnoliopsida</taxon>
        <taxon>eudicotyledons</taxon>
        <taxon>Gunneridae</taxon>
        <taxon>Pentapetalae</taxon>
        <taxon>rosids</taxon>
        <taxon>malvids</taxon>
        <taxon>Malvales</taxon>
        <taxon>Malvaceae</taxon>
        <taxon>Malvoideae</taxon>
        <taxon>Hibiscus</taxon>
    </lineage>
</organism>
<dbReference type="SUPFAM" id="SSF48452">
    <property type="entry name" value="TPR-like"/>
    <property type="match status" value="1"/>
</dbReference>